<evidence type="ECO:0000256" key="5">
    <source>
        <dbReference type="ARBA" id="ARBA00023186"/>
    </source>
</evidence>
<evidence type="ECO:0000259" key="8">
    <source>
        <dbReference type="PROSITE" id="PS51188"/>
    </source>
</evidence>
<reference evidence="9" key="1">
    <citation type="submission" date="2018-02" db="EMBL/GenBank/DDBJ databases">
        <authorList>
            <person name="Cohen D.B."/>
            <person name="Kent A.D."/>
        </authorList>
    </citation>
    <scope>NUCLEOTIDE SEQUENCE</scope>
</reference>
<dbReference type="PROSITE" id="PS00636">
    <property type="entry name" value="DNAJ_1"/>
    <property type="match status" value="1"/>
</dbReference>
<dbReference type="Gene3D" id="2.60.260.20">
    <property type="entry name" value="Urease metallochaperone UreE, N-terminal domain"/>
    <property type="match status" value="2"/>
</dbReference>
<protein>
    <recommendedName>
        <fullName evidence="10">J domain-containing protein</fullName>
    </recommendedName>
</protein>
<dbReference type="InterPro" id="IPR001623">
    <property type="entry name" value="DnaJ_domain"/>
</dbReference>
<dbReference type="GO" id="GO:0008270">
    <property type="term" value="F:zinc ion binding"/>
    <property type="evidence" value="ECO:0007669"/>
    <property type="project" value="UniProtKB-KW"/>
</dbReference>
<feature type="domain" description="CR-type" evidence="8">
    <location>
        <begin position="251"/>
        <end position="331"/>
    </location>
</feature>
<dbReference type="GO" id="GO:0042026">
    <property type="term" value="P:protein refolding"/>
    <property type="evidence" value="ECO:0007669"/>
    <property type="project" value="TreeGrafter"/>
</dbReference>
<evidence type="ECO:0008006" key="10">
    <source>
        <dbReference type="Google" id="ProtNLM"/>
    </source>
</evidence>
<organism evidence="9">
    <name type="scientific">Fagus sylvatica</name>
    <name type="common">Beechnut</name>
    <dbReference type="NCBI Taxonomy" id="28930"/>
    <lineage>
        <taxon>Eukaryota</taxon>
        <taxon>Viridiplantae</taxon>
        <taxon>Streptophyta</taxon>
        <taxon>Embryophyta</taxon>
        <taxon>Tracheophyta</taxon>
        <taxon>Spermatophyta</taxon>
        <taxon>Magnoliopsida</taxon>
        <taxon>eudicotyledons</taxon>
        <taxon>Gunneridae</taxon>
        <taxon>Pentapetalae</taxon>
        <taxon>rosids</taxon>
        <taxon>fabids</taxon>
        <taxon>Fagales</taxon>
        <taxon>Fagaceae</taxon>
        <taxon>Fagus</taxon>
    </lineage>
</organism>
<dbReference type="GO" id="GO:0009408">
    <property type="term" value="P:response to heat"/>
    <property type="evidence" value="ECO:0007669"/>
    <property type="project" value="InterPro"/>
</dbReference>
<dbReference type="CDD" id="cd10719">
    <property type="entry name" value="DnaJ_zf"/>
    <property type="match status" value="1"/>
</dbReference>
<dbReference type="GO" id="GO:0005737">
    <property type="term" value="C:cytoplasm"/>
    <property type="evidence" value="ECO:0007669"/>
    <property type="project" value="TreeGrafter"/>
</dbReference>
<dbReference type="PANTHER" id="PTHR43096:SF52">
    <property type="entry name" value="DNAJ HOMOLOG 1, MITOCHONDRIAL-RELATED"/>
    <property type="match status" value="1"/>
</dbReference>
<keyword evidence="5" id="KW-0143">Chaperone</keyword>
<dbReference type="CDD" id="cd10747">
    <property type="entry name" value="DnaJ_C"/>
    <property type="match status" value="1"/>
</dbReference>
<dbReference type="PROSITE" id="PS50076">
    <property type="entry name" value="DNAJ_2"/>
    <property type="match status" value="1"/>
</dbReference>
<dbReference type="InterPro" id="IPR018253">
    <property type="entry name" value="DnaJ_domain_CS"/>
</dbReference>
<dbReference type="SMART" id="SM00271">
    <property type="entry name" value="DnaJ"/>
    <property type="match status" value="1"/>
</dbReference>
<evidence type="ECO:0000256" key="2">
    <source>
        <dbReference type="ARBA" id="ARBA00022737"/>
    </source>
</evidence>
<dbReference type="InterPro" id="IPR001305">
    <property type="entry name" value="HSP_DnaJ_Cys-rich_dom"/>
</dbReference>
<dbReference type="AlphaFoldDB" id="A0A2N9H8B7"/>
<name>A0A2N9H8B7_FAGSY</name>
<dbReference type="HAMAP" id="MF_01152">
    <property type="entry name" value="DnaJ"/>
    <property type="match status" value="1"/>
</dbReference>
<accession>A0A2N9H8B7</accession>
<dbReference type="Gene3D" id="2.10.230.10">
    <property type="entry name" value="Heat shock protein DnaJ, cysteine-rich domain"/>
    <property type="match status" value="1"/>
</dbReference>
<dbReference type="FunFam" id="2.10.230.10:FF:000002">
    <property type="entry name" value="Molecular chaperone DnaJ"/>
    <property type="match status" value="1"/>
</dbReference>
<dbReference type="FunFam" id="2.60.260.20:FF:000005">
    <property type="entry name" value="Chaperone protein dnaJ 1, mitochondrial"/>
    <property type="match status" value="1"/>
</dbReference>
<evidence type="ECO:0000256" key="6">
    <source>
        <dbReference type="PROSITE-ProRule" id="PRU00546"/>
    </source>
</evidence>
<dbReference type="Pfam" id="PF01556">
    <property type="entry name" value="DnaJ_C"/>
    <property type="match status" value="1"/>
</dbReference>
<evidence type="ECO:0000256" key="3">
    <source>
        <dbReference type="ARBA" id="ARBA00022771"/>
    </source>
</evidence>
<dbReference type="CDD" id="cd06257">
    <property type="entry name" value="DnaJ"/>
    <property type="match status" value="1"/>
</dbReference>
<dbReference type="InterPro" id="IPR008971">
    <property type="entry name" value="HSP40/DnaJ_pept-bd"/>
</dbReference>
<dbReference type="Gene3D" id="1.10.287.110">
    <property type="entry name" value="DnaJ domain"/>
    <property type="match status" value="1"/>
</dbReference>
<dbReference type="SUPFAM" id="SSF46565">
    <property type="entry name" value="Chaperone J-domain"/>
    <property type="match status" value="1"/>
</dbReference>
<dbReference type="PROSITE" id="PS51188">
    <property type="entry name" value="ZF_CR"/>
    <property type="match status" value="1"/>
</dbReference>
<dbReference type="SUPFAM" id="SSF57938">
    <property type="entry name" value="DnaJ/Hsp40 cysteine-rich domain"/>
    <property type="match status" value="1"/>
</dbReference>
<dbReference type="Pfam" id="PF00226">
    <property type="entry name" value="DnaJ"/>
    <property type="match status" value="1"/>
</dbReference>
<dbReference type="GO" id="GO:0051082">
    <property type="term" value="F:unfolded protein binding"/>
    <property type="evidence" value="ECO:0007669"/>
    <property type="project" value="InterPro"/>
</dbReference>
<dbReference type="SUPFAM" id="SSF49493">
    <property type="entry name" value="HSP40/DnaJ peptide-binding domain"/>
    <property type="match status" value="2"/>
</dbReference>
<dbReference type="InterPro" id="IPR002939">
    <property type="entry name" value="DnaJ_C"/>
</dbReference>
<dbReference type="Pfam" id="PF00684">
    <property type="entry name" value="DnaJ_CXXCXGXG"/>
    <property type="match status" value="1"/>
</dbReference>
<keyword evidence="3 6" id="KW-0863">Zinc-finger</keyword>
<evidence type="ECO:0000256" key="1">
    <source>
        <dbReference type="ARBA" id="ARBA00022723"/>
    </source>
</evidence>
<dbReference type="InterPro" id="IPR036869">
    <property type="entry name" value="J_dom_sf"/>
</dbReference>
<keyword evidence="2" id="KW-0677">Repeat</keyword>
<dbReference type="PRINTS" id="PR00625">
    <property type="entry name" value="JDOMAIN"/>
</dbReference>
<evidence type="ECO:0000259" key="7">
    <source>
        <dbReference type="PROSITE" id="PS50076"/>
    </source>
</evidence>
<dbReference type="GO" id="GO:0005524">
    <property type="term" value="F:ATP binding"/>
    <property type="evidence" value="ECO:0007669"/>
    <property type="project" value="InterPro"/>
</dbReference>
<dbReference type="InterPro" id="IPR036410">
    <property type="entry name" value="HSP_DnaJ_Cys-rich_dom_sf"/>
</dbReference>
<dbReference type="GO" id="GO:0031072">
    <property type="term" value="F:heat shock protein binding"/>
    <property type="evidence" value="ECO:0007669"/>
    <property type="project" value="InterPro"/>
</dbReference>
<dbReference type="PANTHER" id="PTHR43096">
    <property type="entry name" value="DNAJ HOMOLOG 1, MITOCHONDRIAL-RELATED"/>
    <property type="match status" value="1"/>
</dbReference>
<keyword evidence="1 6" id="KW-0479">Metal-binding</keyword>
<keyword evidence="4 6" id="KW-0862">Zinc</keyword>
<sequence>MVRSNGVRLVHWLASRSLASNFFHQSKYSIYETVCKGAYRNFNTGVCNPSRILGNYSSKNVSQKNWLLLGALNANWGTARSIHSTGLNALGLPGNWFWRVGSVTCRFYCLEASPKCSSLERFPMLSKNKNLAKKLHPDTNKDDPEAEKKFQEVQRAYEVLKDDEMRQQYDQVGHEAYVQQGDGGFPNDFHNPFKDFFRDNTTNAREATLVTLPAVDLPGLPQIFEDFFSRRLGGEDVKVSLELSFMEAVQGSTKTLTFQTHVACEPCGGRGVAPGVKPEKCSRCKGLGTISMQQGLFMVQITCPQCHGERETVPHKYICKSCRGKRVVLGTKSVKLNIMPGVDNDETIKVSRSGGADPDGNQPGDLYVVIKVREDPVFRREGADIHVDAVLSITQAILGGTIQVPTLTGDVVLKVRPGTQPAQKVVLKKKEIKTRNSYSFGDQYVHFNVSIPANLTPKQRELIEEFAKEEQGEYDKRAAAGASG</sequence>
<proteinExistence type="inferred from homology"/>
<evidence type="ECO:0000256" key="4">
    <source>
        <dbReference type="ARBA" id="ARBA00022833"/>
    </source>
</evidence>
<feature type="zinc finger region" description="CR-type" evidence="6">
    <location>
        <begin position="251"/>
        <end position="331"/>
    </location>
</feature>
<dbReference type="EMBL" id="OIVN01003349">
    <property type="protein sequence ID" value="SPD10646.1"/>
    <property type="molecule type" value="Genomic_DNA"/>
</dbReference>
<dbReference type="InterPro" id="IPR012724">
    <property type="entry name" value="DnaJ"/>
</dbReference>
<feature type="domain" description="J" evidence="7">
    <location>
        <begin position="106"/>
        <end position="173"/>
    </location>
</feature>
<evidence type="ECO:0000313" key="9">
    <source>
        <dbReference type="EMBL" id="SPD10646.1"/>
    </source>
</evidence>
<gene>
    <name evidence="9" type="ORF">FSB_LOCUS38528</name>
</gene>